<feature type="non-terminal residue" evidence="1">
    <location>
        <position position="444"/>
    </location>
</feature>
<dbReference type="CTD" id="6751068"/>
<dbReference type="OMA" id="VRQQIWL"/>
<dbReference type="Proteomes" id="UP000009022">
    <property type="component" value="Unassembled WGS sequence"/>
</dbReference>
<dbReference type="RefSeq" id="XP_002109283.1">
    <property type="nucleotide sequence ID" value="XM_002109247.1"/>
</dbReference>
<dbReference type="Pfam" id="PF06209">
    <property type="entry name" value="COBRA1"/>
    <property type="match status" value="1"/>
</dbReference>
<dbReference type="GeneID" id="6751068"/>
<sequence length="444" mass="52007">LHRSLIDALRKRLTEEVEKSNPEKLQQLLAVTFPSIHIKSIRPVCIEIMKRLPSLPQNYLTLLEDNQDLLQILPIEVRRQVWQNNLKLFALEINPLIDTYLRSTEDFMFSLNFDKQQHFFNKAPRKRRQNEVLQKIVELIGRSVKLYNTTLQILRTLYFRNAIEHYCTLRLEILMKLHDNDVREILSLDPCYKFVWCLDACLRDGLVDSKRCNELIALMEEATKESGKQILGDFAIILADPFVIHALTGTIFRSIQLLYDQELLPRDVPLLHSLLRLLSLGLNASQMIHRQDFAEIDIDNVIVLRFIPTIMLLIHSLKNNGICPPNIDLDFFSSYIHENPIARRIACELILHLCNKHNLSDLSLLLPKVAPAFRTPDISDNIFLHLFIYQLVISFLEEHGNDEFYQTVFEEFFLQCENVDCTKHMLRLLWFNYRRMASSNVSII</sequence>
<dbReference type="GO" id="GO:0034244">
    <property type="term" value="P:negative regulation of transcription elongation by RNA polymerase II"/>
    <property type="evidence" value="ECO:0000318"/>
    <property type="project" value="GO_Central"/>
</dbReference>
<dbReference type="PANTHER" id="PTHR13503">
    <property type="entry name" value="NEGATIVE ELONGATION FACTOR COMPLEX MEMBER B"/>
    <property type="match status" value="1"/>
</dbReference>
<gene>
    <name evidence="1" type="ORF">TRIADDRAFT_13686</name>
</gene>
<dbReference type="GO" id="GO:0032021">
    <property type="term" value="C:NELF complex"/>
    <property type="evidence" value="ECO:0000318"/>
    <property type="project" value="GO_Central"/>
</dbReference>
<dbReference type="InterPro" id="IPR010405">
    <property type="entry name" value="COBRA1"/>
</dbReference>
<dbReference type="PhylomeDB" id="B3RNG6"/>
<dbReference type="AlphaFoldDB" id="B3RNG6"/>
<accession>B3RNG6</accession>
<dbReference type="eggNOG" id="ENOG502QTMJ">
    <property type="taxonomic scope" value="Eukaryota"/>
</dbReference>
<evidence type="ECO:0000313" key="1">
    <source>
        <dbReference type="EMBL" id="EDV27449.1"/>
    </source>
</evidence>
<dbReference type="InParanoid" id="B3RNG6"/>
<dbReference type="KEGG" id="tad:TRIADDRAFT_13686"/>
<keyword evidence="2" id="KW-1185">Reference proteome</keyword>
<evidence type="ECO:0000313" key="2">
    <source>
        <dbReference type="Proteomes" id="UP000009022"/>
    </source>
</evidence>
<dbReference type="FunCoup" id="B3RNG6">
    <property type="interactions" value="1522"/>
</dbReference>
<dbReference type="PANTHER" id="PTHR13503:SF3">
    <property type="entry name" value="NEGATIVE ELONGATION FACTOR B"/>
    <property type="match status" value="1"/>
</dbReference>
<name>B3RNG6_TRIAD</name>
<dbReference type="STRING" id="10228.B3RNG6"/>
<feature type="non-terminal residue" evidence="1">
    <location>
        <position position="1"/>
    </location>
</feature>
<dbReference type="HOGENOM" id="CLU_037919_0_0_1"/>
<evidence type="ECO:0008006" key="3">
    <source>
        <dbReference type="Google" id="ProtNLM"/>
    </source>
</evidence>
<dbReference type="EMBL" id="DS985242">
    <property type="protein sequence ID" value="EDV27449.1"/>
    <property type="molecule type" value="Genomic_DNA"/>
</dbReference>
<reference evidence="1 2" key="1">
    <citation type="journal article" date="2008" name="Nature">
        <title>The Trichoplax genome and the nature of placozoans.</title>
        <authorList>
            <person name="Srivastava M."/>
            <person name="Begovic E."/>
            <person name="Chapman J."/>
            <person name="Putnam N.H."/>
            <person name="Hellsten U."/>
            <person name="Kawashima T."/>
            <person name="Kuo A."/>
            <person name="Mitros T."/>
            <person name="Salamov A."/>
            <person name="Carpenter M.L."/>
            <person name="Signorovitch A.Y."/>
            <person name="Moreno M.A."/>
            <person name="Kamm K."/>
            <person name="Grimwood J."/>
            <person name="Schmutz J."/>
            <person name="Shapiro H."/>
            <person name="Grigoriev I.V."/>
            <person name="Buss L.W."/>
            <person name="Schierwater B."/>
            <person name="Dellaporta S.L."/>
            <person name="Rokhsar D.S."/>
        </authorList>
    </citation>
    <scope>NUCLEOTIDE SEQUENCE [LARGE SCALE GENOMIC DNA]</scope>
    <source>
        <strain evidence="1 2">Grell-BS-1999</strain>
    </source>
</reference>
<organism evidence="1 2">
    <name type="scientific">Trichoplax adhaerens</name>
    <name type="common">Trichoplax reptans</name>
    <dbReference type="NCBI Taxonomy" id="10228"/>
    <lineage>
        <taxon>Eukaryota</taxon>
        <taxon>Metazoa</taxon>
        <taxon>Placozoa</taxon>
        <taxon>Uniplacotomia</taxon>
        <taxon>Trichoplacea</taxon>
        <taxon>Trichoplacidae</taxon>
        <taxon>Trichoplax</taxon>
    </lineage>
</organism>
<proteinExistence type="predicted"/>
<dbReference type="OrthoDB" id="5548359at2759"/>
<protein>
    <recommendedName>
        <fullName evidence="3">Negative elongation factor B</fullName>
    </recommendedName>
</protein>